<accession>A0AAW0A0B8</accession>
<comment type="caution">
    <text evidence="2">The sequence shown here is derived from an EMBL/GenBank/DDBJ whole genome shotgun (WGS) entry which is preliminary data.</text>
</comment>
<evidence type="ECO:0000256" key="1">
    <source>
        <dbReference type="SAM" id="MobiDB-lite"/>
    </source>
</evidence>
<evidence type="ECO:0000313" key="2">
    <source>
        <dbReference type="EMBL" id="KAK6996503.1"/>
    </source>
</evidence>
<evidence type="ECO:0000313" key="3">
    <source>
        <dbReference type="Proteomes" id="UP001362999"/>
    </source>
</evidence>
<name>A0AAW0A0B8_9AGAR</name>
<reference evidence="2 3" key="1">
    <citation type="journal article" date="2024" name="J Genomics">
        <title>Draft genome sequencing and assembly of Favolaschia claudopus CIRM-BRFM 2984 isolated from oak limbs.</title>
        <authorList>
            <person name="Navarro D."/>
            <person name="Drula E."/>
            <person name="Chaduli D."/>
            <person name="Cazenave R."/>
            <person name="Ahrendt S."/>
            <person name="Wang J."/>
            <person name="Lipzen A."/>
            <person name="Daum C."/>
            <person name="Barry K."/>
            <person name="Grigoriev I.V."/>
            <person name="Favel A."/>
            <person name="Rosso M.N."/>
            <person name="Martin F."/>
        </authorList>
    </citation>
    <scope>NUCLEOTIDE SEQUENCE [LARGE SCALE GENOMIC DNA]</scope>
    <source>
        <strain evidence="2 3">CIRM-BRFM 2984</strain>
    </source>
</reference>
<keyword evidence="3" id="KW-1185">Reference proteome</keyword>
<feature type="compositionally biased region" description="Basic residues" evidence="1">
    <location>
        <begin position="104"/>
        <end position="116"/>
    </location>
</feature>
<organism evidence="2 3">
    <name type="scientific">Favolaschia claudopus</name>
    <dbReference type="NCBI Taxonomy" id="2862362"/>
    <lineage>
        <taxon>Eukaryota</taxon>
        <taxon>Fungi</taxon>
        <taxon>Dikarya</taxon>
        <taxon>Basidiomycota</taxon>
        <taxon>Agaricomycotina</taxon>
        <taxon>Agaricomycetes</taxon>
        <taxon>Agaricomycetidae</taxon>
        <taxon>Agaricales</taxon>
        <taxon>Marasmiineae</taxon>
        <taxon>Mycenaceae</taxon>
        <taxon>Favolaschia</taxon>
    </lineage>
</organism>
<protein>
    <submittedName>
        <fullName evidence="2">Uncharacterized protein</fullName>
    </submittedName>
</protein>
<feature type="region of interest" description="Disordered" evidence="1">
    <location>
        <begin position="94"/>
        <end position="135"/>
    </location>
</feature>
<feature type="compositionally biased region" description="Low complexity" evidence="1">
    <location>
        <begin position="255"/>
        <end position="271"/>
    </location>
</feature>
<sequence>MRTVPYRGYLLAPTLKLRLVASCLSLTSHSLLRLRPLSRRPSSSLTAVGSPPSSHDTHLNPNSPHTTPYSTRPPPSTTPTRRLRLNAHTWIIRSPHTPLCPSRSPRRHQPSRRQRRPPSTSPPLPCPSPTIFPVSHDNLALPDLLQALDPPPRRKAFPALGTTPLTRQVYDLIPLPPCSPRPLHYPLPPYSSSSIKQLRTRRYALTHTPNLPPRHRLDLARTPATAISKRHLAPRPACAASKTADDVLSPLHPTRQPSLPPSSRNLPRLGPALSAHLSPATPRPSTAALFKPRKPPPTHSVPPTSRLRSADQLETHAANSNSDDVARTPTRGSLKGCAGRAGKRLMWATRAAGKQVSRVVPASFQRQRATACLR</sequence>
<feature type="compositionally biased region" description="Pro residues" evidence="1">
    <location>
        <begin position="119"/>
        <end position="130"/>
    </location>
</feature>
<dbReference type="EMBL" id="JAWWNJ010000097">
    <property type="protein sequence ID" value="KAK6996503.1"/>
    <property type="molecule type" value="Genomic_DNA"/>
</dbReference>
<proteinExistence type="predicted"/>
<feature type="compositionally biased region" description="Polar residues" evidence="1">
    <location>
        <begin position="51"/>
        <end position="62"/>
    </location>
</feature>
<dbReference type="Proteomes" id="UP001362999">
    <property type="component" value="Unassembled WGS sequence"/>
</dbReference>
<gene>
    <name evidence="2" type="ORF">R3P38DRAFT_3287682</name>
</gene>
<dbReference type="AlphaFoldDB" id="A0AAW0A0B8"/>
<feature type="region of interest" description="Disordered" evidence="1">
    <location>
        <begin position="227"/>
        <end position="339"/>
    </location>
</feature>
<feature type="region of interest" description="Disordered" evidence="1">
    <location>
        <begin position="40"/>
        <end position="81"/>
    </location>
</feature>